<keyword evidence="3" id="KW-0813">Transport</keyword>
<sequence length="432" mass="47882">MVRGGLQEEAIAFIRLRREEWRVSWRHPYLTRLTFTAGIGAFLVGYFTGVISITCIYDQNSFQFVLHENLVIMAIVGAMIGAAIGAWTSDVLGRKPSIMVADVLIFLNAFLLISRHSVVGTVGIGFGVGMASMISPIYIAEASPARVRGSLVSTYGFLIMLGQFWCYLINSSYTQGSRTTWHPMLERVWFPSVLQFLFLFSLPESPKMNYIKEVKKEVEGSSSIISEIRSAWGTSAVRRGLVFGVGLQVIHQLVGYNAIVYYTPNIRELARWKSTLWSRLGEASVDNLRFWISDCSIKRNGRRKQILYSMCGITVFFFEMAAMFAVSSFTSPMVSSFEVFKNTTCPIYTAAAPGAGAWTCMTCLQVSSGCGFCAIKGVKTGACLTANLSGELACLDEGGEWFTRACPIRGCGFLVTIILCYMHLHSEPFLGW</sequence>
<keyword evidence="5 7" id="KW-1133">Transmembrane helix</keyword>
<proteinExistence type="inferred from homology"/>
<keyword evidence="4 7" id="KW-0812">Transmembrane</keyword>
<evidence type="ECO:0000256" key="2">
    <source>
        <dbReference type="ARBA" id="ARBA00010992"/>
    </source>
</evidence>
<comment type="caution">
    <text evidence="9">The sequence shown here is derived from an EMBL/GenBank/DDBJ whole genome shotgun (WGS) entry which is preliminary data.</text>
</comment>
<dbReference type="InterPro" id="IPR005828">
    <property type="entry name" value="MFS_sugar_transport-like"/>
</dbReference>
<dbReference type="InterPro" id="IPR003663">
    <property type="entry name" value="Sugar/inositol_transpt"/>
</dbReference>
<keyword evidence="6 7" id="KW-0472">Membrane</keyword>
<feature type="transmembrane region" description="Helical" evidence="7">
    <location>
        <begin position="151"/>
        <end position="169"/>
    </location>
</feature>
<feature type="transmembrane region" description="Helical" evidence="7">
    <location>
        <begin position="95"/>
        <end position="113"/>
    </location>
</feature>
<gene>
    <name evidence="9" type="ORF">MKW98_010704</name>
</gene>
<dbReference type="GO" id="GO:0005366">
    <property type="term" value="F:myo-inositol:proton symporter activity"/>
    <property type="evidence" value="ECO:0007669"/>
    <property type="project" value="TreeGrafter"/>
</dbReference>
<dbReference type="PRINTS" id="PR00171">
    <property type="entry name" value="SUGRTRNSPORT"/>
</dbReference>
<dbReference type="EMBL" id="JAJJMB010010620">
    <property type="protein sequence ID" value="KAI3907354.1"/>
    <property type="molecule type" value="Genomic_DNA"/>
</dbReference>
<protein>
    <recommendedName>
        <fullName evidence="8">Major facilitator superfamily (MFS) profile domain-containing protein</fullName>
    </recommendedName>
</protein>
<dbReference type="SUPFAM" id="SSF103473">
    <property type="entry name" value="MFS general substrate transporter"/>
    <property type="match status" value="1"/>
</dbReference>
<dbReference type="InterPro" id="IPR020846">
    <property type="entry name" value="MFS_dom"/>
</dbReference>
<dbReference type="Proteomes" id="UP001202328">
    <property type="component" value="Unassembled WGS sequence"/>
</dbReference>
<comment type="similarity">
    <text evidence="2">Belongs to the major facilitator superfamily. Sugar transporter (TC 2.A.1.1) family.</text>
</comment>
<evidence type="ECO:0000256" key="5">
    <source>
        <dbReference type="ARBA" id="ARBA00022989"/>
    </source>
</evidence>
<dbReference type="PROSITE" id="PS50850">
    <property type="entry name" value="MFS"/>
    <property type="match status" value="1"/>
</dbReference>
<dbReference type="GO" id="GO:0016020">
    <property type="term" value="C:membrane"/>
    <property type="evidence" value="ECO:0007669"/>
    <property type="project" value="UniProtKB-SubCell"/>
</dbReference>
<reference evidence="9" key="1">
    <citation type="submission" date="2022-04" db="EMBL/GenBank/DDBJ databases">
        <title>A functionally conserved STORR gene fusion in Papaver species that diverged 16.8 million years ago.</title>
        <authorList>
            <person name="Catania T."/>
        </authorList>
    </citation>
    <scope>NUCLEOTIDE SEQUENCE</scope>
    <source>
        <strain evidence="9">S-188037</strain>
    </source>
</reference>
<comment type="subcellular location">
    <subcellularLocation>
        <location evidence="1">Membrane</location>
        <topology evidence="1">Multi-pass membrane protein</topology>
    </subcellularLocation>
</comment>
<keyword evidence="10" id="KW-1185">Reference proteome</keyword>
<evidence type="ECO:0000256" key="7">
    <source>
        <dbReference type="SAM" id="Phobius"/>
    </source>
</evidence>
<dbReference type="InterPro" id="IPR005829">
    <property type="entry name" value="Sugar_transporter_CS"/>
</dbReference>
<feature type="transmembrane region" description="Helical" evidence="7">
    <location>
        <begin position="118"/>
        <end position="139"/>
    </location>
</feature>
<evidence type="ECO:0000256" key="4">
    <source>
        <dbReference type="ARBA" id="ARBA00022692"/>
    </source>
</evidence>
<dbReference type="InterPro" id="IPR036259">
    <property type="entry name" value="MFS_trans_sf"/>
</dbReference>
<evidence type="ECO:0000256" key="1">
    <source>
        <dbReference type="ARBA" id="ARBA00004141"/>
    </source>
</evidence>
<dbReference type="Pfam" id="PF00083">
    <property type="entry name" value="Sugar_tr"/>
    <property type="match status" value="1"/>
</dbReference>
<dbReference type="InterPro" id="IPR050814">
    <property type="entry name" value="Myo-inositol_Transporter"/>
</dbReference>
<name>A0AAD4SJK4_9MAGN</name>
<evidence type="ECO:0000256" key="6">
    <source>
        <dbReference type="ARBA" id="ARBA00023136"/>
    </source>
</evidence>
<evidence type="ECO:0000256" key="3">
    <source>
        <dbReference type="ARBA" id="ARBA00022448"/>
    </source>
</evidence>
<evidence type="ECO:0000313" key="10">
    <source>
        <dbReference type="Proteomes" id="UP001202328"/>
    </source>
</evidence>
<feature type="domain" description="Major facilitator superfamily (MFS) profile" evidence="8">
    <location>
        <begin position="29"/>
        <end position="432"/>
    </location>
</feature>
<dbReference type="PROSITE" id="PS00216">
    <property type="entry name" value="SUGAR_TRANSPORT_1"/>
    <property type="match status" value="1"/>
</dbReference>
<feature type="transmembrane region" description="Helical" evidence="7">
    <location>
        <begin position="69"/>
        <end position="89"/>
    </location>
</feature>
<dbReference type="AlphaFoldDB" id="A0AAD4SJK4"/>
<organism evidence="9 10">
    <name type="scientific">Papaver atlanticum</name>
    <dbReference type="NCBI Taxonomy" id="357466"/>
    <lineage>
        <taxon>Eukaryota</taxon>
        <taxon>Viridiplantae</taxon>
        <taxon>Streptophyta</taxon>
        <taxon>Embryophyta</taxon>
        <taxon>Tracheophyta</taxon>
        <taxon>Spermatophyta</taxon>
        <taxon>Magnoliopsida</taxon>
        <taxon>Ranunculales</taxon>
        <taxon>Papaveraceae</taxon>
        <taxon>Papaveroideae</taxon>
        <taxon>Papaver</taxon>
    </lineage>
</organism>
<evidence type="ECO:0000313" key="9">
    <source>
        <dbReference type="EMBL" id="KAI3907354.1"/>
    </source>
</evidence>
<dbReference type="PANTHER" id="PTHR48020">
    <property type="entry name" value="PROTON MYO-INOSITOL COTRANSPORTER"/>
    <property type="match status" value="1"/>
</dbReference>
<dbReference type="Gene3D" id="1.20.1250.20">
    <property type="entry name" value="MFS general substrate transporter like domains"/>
    <property type="match status" value="2"/>
</dbReference>
<dbReference type="PANTHER" id="PTHR48020:SF38">
    <property type="entry name" value="INOSITOL TRANSPORTER 2-RELATED"/>
    <property type="match status" value="1"/>
</dbReference>
<feature type="transmembrane region" description="Helical" evidence="7">
    <location>
        <begin position="33"/>
        <end position="57"/>
    </location>
</feature>
<feature type="transmembrane region" description="Helical" evidence="7">
    <location>
        <begin position="306"/>
        <end position="326"/>
    </location>
</feature>
<evidence type="ECO:0000259" key="8">
    <source>
        <dbReference type="PROSITE" id="PS50850"/>
    </source>
</evidence>
<accession>A0AAD4SJK4</accession>